<evidence type="ECO:0000256" key="1">
    <source>
        <dbReference type="ARBA" id="ARBA00004571"/>
    </source>
</evidence>
<dbReference type="PANTHER" id="PTHR30069:SF29">
    <property type="entry name" value="HEMOGLOBIN AND HEMOGLOBIN-HAPTOGLOBIN-BINDING PROTEIN 1-RELATED"/>
    <property type="match status" value="1"/>
</dbReference>
<dbReference type="Pfam" id="PF00593">
    <property type="entry name" value="TonB_dep_Rec_b-barrel"/>
    <property type="match status" value="1"/>
</dbReference>
<dbReference type="InterPro" id="IPR012910">
    <property type="entry name" value="Plug_dom"/>
</dbReference>
<evidence type="ECO:0000256" key="5">
    <source>
        <dbReference type="ARBA" id="ARBA00022729"/>
    </source>
</evidence>
<dbReference type="Gene3D" id="2.170.130.10">
    <property type="entry name" value="TonB-dependent receptor, plug domain"/>
    <property type="match status" value="1"/>
</dbReference>
<evidence type="ECO:0000256" key="12">
    <source>
        <dbReference type="SAM" id="MobiDB-lite"/>
    </source>
</evidence>
<feature type="signal peptide" evidence="13">
    <location>
        <begin position="1"/>
        <end position="20"/>
    </location>
</feature>
<dbReference type="GO" id="GO:0009279">
    <property type="term" value="C:cell outer membrane"/>
    <property type="evidence" value="ECO:0007669"/>
    <property type="project" value="UniProtKB-SubCell"/>
</dbReference>
<organism evidence="16 17">
    <name type="scientific">Sphingobium chlorophenolicum</name>
    <dbReference type="NCBI Taxonomy" id="46429"/>
    <lineage>
        <taxon>Bacteria</taxon>
        <taxon>Pseudomonadati</taxon>
        <taxon>Pseudomonadota</taxon>
        <taxon>Alphaproteobacteria</taxon>
        <taxon>Sphingomonadales</taxon>
        <taxon>Sphingomonadaceae</taxon>
        <taxon>Sphingobium</taxon>
    </lineage>
</organism>
<dbReference type="Pfam" id="PF07715">
    <property type="entry name" value="Plug"/>
    <property type="match status" value="1"/>
</dbReference>
<evidence type="ECO:0000313" key="17">
    <source>
        <dbReference type="Proteomes" id="UP000028411"/>
    </source>
</evidence>
<protein>
    <submittedName>
        <fullName evidence="16">TonB-dependent receptor</fullName>
    </submittedName>
</protein>
<reference evidence="16 17" key="1">
    <citation type="submission" date="2014-02" db="EMBL/GenBank/DDBJ databases">
        <title>Whole genome sequence of Sphingobium chlorophenolicum NBRC 16172.</title>
        <authorList>
            <person name="Gan H.M."/>
            <person name="Gan H.Y."/>
            <person name="Chew T.H."/>
            <person name="Savka M.A."/>
        </authorList>
    </citation>
    <scope>NUCLEOTIDE SEQUENCE [LARGE SCALE GENOMIC DNA]</scope>
    <source>
        <strain evidence="16 17">NBRC 16172</strain>
    </source>
</reference>
<dbReference type="PANTHER" id="PTHR30069">
    <property type="entry name" value="TONB-DEPENDENT OUTER MEMBRANE RECEPTOR"/>
    <property type="match status" value="1"/>
</dbReference>
<dbReference type="AlphaFoldDB" id="A0A081RIF5"/>
<keyword evidence="2 10" id="KW-0813">Transport</keyword>
<feature type="region of interest" description="Disordered" evidence="12">
    <location>
        <begin position="248"/>
        <end position="267"/>
    </location>
</feature>
<keyword evidence="9 10" id="KW-0998">Cell outer membrane</keyword>
<feature type="domain" description="TonB-dependent receptor plug" evidence="15">
    <location>
        <begin position="51"/>
        <end position="152"/>
    </location>
</feature>
<dbReference type="SUPFAM" id="SSF56935">
    <property type="entry name" value="Porins"/>
    <property type="match status" value="1"/>
</dbReference>
<evidence type="ECO:0000256" key="11">
    <source>
        <dbReference type="RuleBase" id="RU003357"/>
    </source>
</evidence>
<gene>
    <name evidence="16" type="ORF">BV95_00723</name>
</gene>
<dbReference type="Proteomes" id="UP000028411">
    <property type="component" value="Unassembled WGS sequence"/>
</dbReference>
<keyword evidence="5 13" id="KW-0732">Signal</keyword>
<dbReference type="RefSeq" id="WP_037447551.1">
    <property type="nucleotide sequence ID" value="NZ_JFHR01000005.1"/>
</dbReference>
<keyword evidence="3 10" id="KW-1134">Transmembrane beta strand</keyword>
<dbReference type="CDD" id="cd01347">
    <property type="entry name" value="ligand_gated_channel"/>
    <property type="match status" value="1"/>
</dbReference>
<dbReference type="InterPro" id="IPR036942">
    <property type="entry name" value="Beta-barrel_TonB_sf"/>
</dbReference>
<dbReference type="GO" id="GO:0044718">
    <property type="term" value="P:siderophore transmembrane transport"/>
    <property type="evidence" value="ECO:0007669"/>
    <property type="project" value="TreeGrafter"/>
</dbReference>
<comment type="caution">
    <text evidence="16">The sequence shown here is derived from an EMBL/GenBank/DDBJ whole genome shotgun (WGS) entry which is preliminary data.</text>
</comment>
<evidence type="ECO:0000256" key="6">
    <source>
        <dbReference type="ARBA" id="ARBA00023077"/>
    </source>
</evidence>
<evidence type="ECO:0000256" key="8">
    <source>
        <dbReference type="ARBA" id="ARBA00023170"/>
    </source>
</evidence>
<comment type="subcellular location">
    <subcellularLocation>
        <location evidence="1 10">Cell outer membrane</location>
        <topology evidence="1 10">Multi-pass membrane protein</topology>
    </subcellularLocation>
</comment>
<name>A0A081RIF5_SPHCR</name>
<keyword evidence="4 10" id="KW-0812">Transmembrane</keyword>
<evidence type="ECO:0000256" key="4">
    <source>
        <dbReference type="ARBA" id="ARBA00022692"/>
    </source>
</evidence>
<dbReference type="InterPro" id="IPR000531">
    <property type="entry name" value="Beta-barrel_TonB"/>
</dbReference>
<dbReference type="GO" id="GO:0015344">
    <property type="term" value="F:siderophore uptake transmembrane transporter activity"/>
    <property type="evidence" value="ECO:0007669"/>
    <property type="project" value="TreeGrafter"/>
</dbReference>
<keyword evidence="8 16" id="KW-0675">Receptor</keyword>
<evidence type="ECO:0000256" key="2">
    <source>
        <dbReference type="ARBA" id="ARBA00022448"/>
    </source>
</evidence>
<evidence type="ECO:0000256" key="3">
    <source>
        <dbReference type="ARBA" id="ARBA00022452"/>
    </source>
</evidence>
<dbReference type="PATRIC" id="fig|46429.4.peg.698"/>
<evidence type="ECO:0000256" key="10">
    <source>
        <dbReference type="PROSITE-ProRule" id="PRU01360"/>
    </source>
</evidence>
<evidence type="ECO:0000313" key="16">
    <source>
        <dbReference type="EMBL" id="KEQ54978.1"/>
    </source>
</evidence>
<dbReference type="Gene3D" id="2.40.170.20">
    <property type="entry name" value="TonB-dependent receptor, beta-barrel domain"/>
    <property type="match status" value="1"/>
</dbReference>
<proteinExistence type="inferred from homology"/>
<keyword evidence="6 11" id="KW-0798">TonB box</keyword>
<evidence type="ECO:0000256" key="13">
    <source>
        <dbReference type="SAM" id="SignalP"/>
    </source>
</evidence>
<evidence type="ECO:0000259" key="14">
    <source>
        <dbReference type="Pfam" id="PF00593"/>
    </source>
</evidence>
<evidence type="ECO:0000259" key="15">
    <source>
        <dbReference type="Pfam" id="PF07715"/>
    </source>
</evidence>
<dbReference type="InterPro" id="IPR037066">
    <property type="entry name" value="Plug_dom_sf"/>
</dbReference>
<dbReference type="PROSITE" id="PS52016">
    <property type="entry name" value="TONB_DEPENDENT_REC_3"/>
    <property type="match status" value="1"/>
</dbReference>
<dbReference type="OrthoDB" id="9796221at2"/>
<feature type="domain" description="TonB-dependent receptor-like beta-barrel" evidence="14">
    <location>
        <begin position="181"/>
        <end position="617"/>
    </location>
</feature>
<accession>A0A081RIF5</accession>
<evidence type="ECO:0000256" key="9">
    <source>
        <dbReference type="ARBA" id="ARBA00023237"/>
    </source>
</evidence>
<comment type="similarity">
    <text evidence="10 11">Belongs to the TonB-dependent receptor family.</text>
</comment>
<dbReference type="EMBL" id="JFHR01000005">
    <property type="protein sequence ID" value="KEQ54978.1"/>
    <property type="molecule type" value="Genomic_DNA"/>
</dbReference>
<dbReference type="eggNOG" id="COG4206">
    <property type="taxonomic scope" value="Bacteria"/>
</dbReference>
<evidence type="ECO:0000256" key="7">
    <source>
        <dbReference type="ARBA" id="ARBA00023136"/>
    </source>
</evidence>
<keyword evidence="7 10" id="KW-0472">Membrane</keyword>
<feature type="chain" id="PRO_5001763437" evidence="13">
    <location>
        <begin position="21"/>
        <end position="643"/>
    </location>
</feature>
<dbReference type="InterPro" id="IPR039426">
    <property type="entry name" value="TonB-dep_rcpt-like"/>
</dbReference>
<sequence>MKYIHLSLLSSVLLPAPSLAQTIDPAADPETSNTSIVVTGNRATDPMPLDRIGGSVTVLDEQILDRRQVREVSDVLRDVPGVAVGRVPGQTQLRLRGAEANHTLVLVDGIEVSDPYAGEFDFGTLIADEASRIEVLRGQQSAIYGSDAIGGVIQYITLDGRDAPGAVARIEAGSFGMVNGAARIAGYSGDLDYALSATLNTTDGTPGARNGTRDLANDSGAVSLKTTFAPSTNARLTGVLRYARTNAEFNDSDSDPGSPTFGFQVDSPGNRFENEAIYVLIRGELDLLDDRWTQAFSAQIADTRRDGFASTGRSYGSEGQRLKGSYDTTLRIEAGGLTHRVTAALDVERERFRNTDPTGFAFTGRRQIDNVGLVGQYAIDLGDRASASASIRRDWNDQFADTTTYRLQASYRIAAATRVRGAVGSGVKNPSFYELYGFVDGRFIGNPDLRPEKSSGWEIGIDQSLFGERASIGVTYFESELDEEIFTSFPPPNFVASPGNRDTVSKRNGVEVFGEARFAEAWRVNGAYTYLRSHEDGAREVRRPSHTASLAVDWRAPKDAGGVTLVARYNGETIDSAFIDPSFVPVRVQLDDYFLLNVNADVRVMDNVELFGRVENLTAADYEDVFSFATPGRSFAIGARARF</sequence>